<dbReference type="OrthoDB" id="3243310at2759"/>
<feature type="region of interest" description="Disordered" evidence="1">
    <location>
        <begin position="630"/>
        <end position="713"/>
    </location>
</feature>
<feature type="compositionally biased region" description="Low complexity" evidence="1">
    <location>
        <begin position="412"/>
        <end position="432"/>
    </location>
</feature>
<feature type="region of interest" description="Disordered" evidence="1">
    <location>
        <begin position="831"/>
        <end position="872"/>
    </location>
</feature>
<reference evidence="2" key="1">
    <citation type="submission" date="2020-11" db="EMBL/GenBank/DDBJ databases">
        <authorList>
            <consortium name="DOE Joint Genome Institute"/>
            <person name="Ahrendt S."/>
            <person name="Riley R."/>
            <person name="Andreopoulos W."/>
            <person name="Labutti K."/>
            <person name="Pangilinan J."/>
            <person name="Ruiz-Duenas F.J."/>
            <person name="Barrasa J.M."/>
            <person name="Sanchez-Garcia M."/>
            <person name="Camarero S."/>
            <person name="Miyauchi S."/>
            <person name="Serrano A."/>
            <person name="Linde D."/>
            <person name="Babiker R."/>
            <person name="Drula E."/>
            <person name="Ayuso-Fernandez I."/>
            <person name="Pacheco R."/>
            <person name="Padilla G."/>
            <person name="Ferreira P."/>
            <person name="Barriuso J."/>
            <person name="Kellner H."/>
            <person name="Castanera R."/>
            <person name="Alfaro M."/>
            <person name="Ramirez L."/>
            <person name="Pisabarro A.G."/>
            <person name="Kuo A."/>
            <person name="Tritt A."/>
            <person name="Lipzen A."/>
            <person name="He G."/>
            <person name="Yan M."/>
            <person name="Ng V."/>
            <person name="Cullen D."/>
            <person name="Martin F."/>
            <person name="Rosso M.-N."/>
            <person name="Henrissat B."/>
            <person name="Hibbett D."/>
            <person name="Martinez A.T."/>
            <person name="Grigoriev I.V."/>
        </authorList>
    </citation>
    <scope>NUCLEOTIDE SEQUENCE</scope>
    <source>
        <strain evidence="2">CBS 506.95</strain>
    </source>
</reference>
<feature type="compositionally biased region" description="Polar residues" evidence="1">
    <location>
        <begin position="675"/>
        <end position="690"/>
    </location>
</feature>
<feature type="compositionally biased region" description="Low complexity" evidence="1">
    <location>
        <begin position="855"/>
        <end position="872"/>
    </location>
</feature>
<feature type="compositionally biased region" description="Basic and acidic residues" evidence="1">
    <location>
        <begin position="331"/>
        <end position="340"/>
    </location>
</feature>
<feature type="compositionally biased region" description="Polar residues" evidence="1">
    <location>
        <begin position="162"/>
        <end position="171"/>
    </location>
</feature>
<feature type="compositionally biased region" description="Low complexity" evidence="1">
    <location>
        <begin position="293"/>
        <end position="304"/>
    </location>
</feature>
<feature type="compositionally biased region" description="Basic and acidic residues" evidence="1">
    <location>
        <begin position="173"/>
        <end position="191"/>
    </location>
</feature>
<feature type="compositionally biased region" description="Polar residues" evidence="1">
    <location>
        <begin position="71"/>
        <end position="80"/>
    </location>
</feature>
<feature type="region of interest" description="Disordered" evidence="1">
    <location>
        <begin position="465"/>
        <end position="541"/>
    </location>
</feature>
<name>A0A9P6JRL8_9AGAR</name>
<organism evidence="2 3">
    <name type="scientific">Crepidotus variabilis</name>
    <dbReference type="NCBI Taxonomy" id="179855"/>
    <lineage>
        <taxon>Eukaryota</taxon>
        <taxon>Fungi</taxon>
        <taxon>Dikarya</taxon>
        <taxon>Basidiomycota</taxon>
        <taxon>Agaricomycotina</taxon>
        <taxon>Agaricomycetes</taxon>
        <taxon>Agaricomycetidae</taxon>
        <taxon>Agaricales</taxon>
        <taxon>Agaricineae</taxon>
        <taxon>Crepidotaceae</taxon>
        <taxon>Crepidotus</taxon>
    </lineage>
</organism>
<protein>
    <submittedName>
        <fullName evidence="2">Uncharacterized protein</fullName>
    </submittedName>
</protein>
<feature type="compositionally biased region" description="Polar residues" evidence="1">
    <location>
        <begin position="245"/>
        <end position="257"/>
    </location>
</feature>
<keyword evidence="3" id="KW-1185">Reference proteome</keyword>
<feature type="compositionally biased region" description="Pro residues" evidence="1">
    <location>
        <begin position="501"/>
        <end position="512"/>
    </location>
</feature>
<dbReference type="EMBL" id="MU157837">
    <property type="protein sequence ID" value="KAF9530957.1"/>
    <property type="molecule type" value="Genomic_DNA"/>
</dbReference>
<sequence>MPLVPSVPGFPPQPPQPVQNPQSSPGLPNNGARRTPPISSVPTRLLPTPPHNNPPTFEGERRLTPPPGPVQTMSAPNVNQHYPARSAPRGVSQAYPSRLQNFEDNWQMTPELLAEIERADQQQAQYQSTLPLGYPSAPQSESPPATKGPNVDRVRGAAERSSPINPDNTQQRGRREQQIPRESPKTRDRHPTSPISQTYDPSLTPERRLSPVQLLESQSLPPNYASIYNPREPVPVMRRAPASEQRLNGSVQNQSQPPAIAARNPDRSLPVQEEDENGGHRSEWQDNDTMVESSFSSSSPTPSSDLNPDGNSQRFDNNSQTSVHDEDENENEKPIQEDRSQYNNRDSTEEDSGTPKSPTVALPRDSNESYYPGANMPIRVPAQPVPLRPSGRNGPTDHIMRGLETTLMENKQPQPLQPSSVPNSQNQQQLSQAGQKFLDPRQQYAPQPHQYPKYPMVPEYAYDLPRDRNGRYLPPQPQVYPDDFHSYDDSNSSYIASYLPSPRPDAPVPPTPQSQTAAPSPSPLEYNGVPKSTGTPGYRPPVRAAGSPYPFPFNHVRRNRQNQNSRLIANGLDPATITEQIARQWQVFAQNNQGNITDSTLSPSTTPFQADLFDHWAYLHTNRMMRGMHDTASMHSSPSHQPIPLPAAPPHFGVKKKSLSAKRQAYTRKPPPRVESTQPRDTSPEVSSGEETAGDERVNRNATPDLAMSVTPTDVDAPSVTEIPIENLVVDDQSAEGEWVDEEDEDDYDDLIDLEYHPSFVKNVSKRRRRWEVGWENMIQAFQALDRQTDATMILLASPSHTTKLHALRSRSIRRTSSLYNSANMNDIRASFSRMSTQRRKTRPERSSLVDRLASVSGTSNGDGSDGSSASVEENLRRALDAALGSLGALGEVYEQRETRVLEELQRSREDRERVELLLRQVLGDKNPLSSPVSLFSA</sequence>
<dbReference type="AlphaFoldDB" id="A0A9P6JRL8"/>
<comment type="caution">
    <text evidence="2">The sequence shown here is derived from an EMBL/GenBank/DDBJ whole genome shotgun (WGS) entry which is preliminary data.</text>
</comment>
<gene>
    <name evidence="2" type="ORF">CPB83DRAFT_787553</name>
</gene>
<evidence type="ECO:0000256" key="1">
    <source>
        <dbReference type="SAM" id="MobiDB-lite"/>
    </source>
</evidence>
<feature type="region of interest" description="Disordered" evidence="1">
    <location>
        <begin position="412"/>
        <end position="433"/>
    </location>
</feature>
<evidence type="ECO:0000313" key="2">
    <source>
        <dbReference type="EMBL" id="KAF9530957.1"/>
    </source>
</evidence>
<evidence type="ECO:0000313" key="3">
    <source>
        <dbReference type="Proteomes" id="UP000807306"/>
    </source>
</evidence>
<feature type="compositionally biased region" description="Polar residues" evidence="1">
    <location>
        <begin position="305"/>
        <end position="322"/>
    </location>
</feature>
<feature type="compositionally biased region" description="Pro residues" evidence="1">
    <location>
        <begin position="8"/>
        <end position="18"/>
    </location>
</feature>
<feature type="region of interest" description="Disordered" evidence="1">
    <location>
        <begin position="1"/>
        <end position="98"/>
    </location>
</feature>
<feature type="region of interest" description="Disordered" evidence="1">
    <location>
        <begin position="113"/>
        <end position="399"/>
    </location>
</feature>
<feature type="compositionally biased region" description="Polar residues" evidence="1">
    <location>
        <begin position="121"/>
        <end position="130"/>
    </location>
</feature>
<accession>A0A9P6JRL8</accession>
<dbReference type="Proteomes" id="UP000807306">
    <property type="component" value="Unassembled WGS sequence"/>
</dbReference>
<proteinExistence type="predicted"/>